<evidence type="ECO:0000256" key="7">
    <source>
        <dbReference type="ARBA" id="ARBA00022801"/>
    </source>
</evidence>
<feature type="chain" id="PRO_5003588819" description="N-acetylmuramoyl-L-alanine amidase AmiC" evidence="11">
    <location>
        <begin position="27"/>
        <end position="443"/>
    </location>
</feature>
<comment type="similarity">
    <text evidence="3">Belongs to the N-acetylmuramoyl-L-alanine amidase 3 family.</text>
</comment>
<feature type="region of interest" description="Disordered" evidence="10">
    <location>
        <begin position="162"/>
        <end position="212"/>
    </location>
</feature>
<dbReference type="GO" id="GO:0071555">
    <property type="term" value="P:cell wall organization"/>
    <property type="evidence" value="ECO:0007669"/>
    <property type="project" value="UniProtKB-KW"/>
</dbReference>
<dbReference type="InterPro" id="IPR002508">
    <property type="entry name" value="MurNAc-LAA_cat"/>
</dbReference>
<name>H3KCC3_9BURK</name>
<dbReference type="InterPro" id="IPR006311">
    <property type="entry name" value="TAT_signal"/>
</dbReference>
<dbReference type="InterPro" id="IPR050695">
    <property type="entry name" value="N-acetylmuramoyl_amidase_3"/>
</dbReference>
<evidence type="ECO:0000256" key="2">
    <source>
        <dbReference type="ARBA" id="ARBA00004418"/>
    </source>
</evidence>
<comment type="subcellular location">
    <subcellularLocation>
        <location evidence="2">Periplasm</location>
    </subcellularLocation>
</comment>
<keyword evidence="7" id="KW-0378">Hydrolase</keyword>
<dbReference type="Pfam" id="PF01520">
    <property type="entry name" value="Amidase_3"/>
    <property type="match status" value="1"/>
</dbReference>
<dbReference type="GO" id="GO:0008745">
    <property type="term" value="F:N-acetylmuramoyl-L-alanine amidase activity"/>
    <property type="evidence" value="ECO:0007669"/>
    <property type="project" value="UniProtKB-EC"/>
</dbReference>
<dbReference type="OrthoDB" id="9806267at2"/>
<evidence type="ECO:0000256" key="10">
    <source>
        <dbReference type="SAM" id="MobiDB-lite"/>
    </source>
</evidence>
<reference evidence="13 14" key="1">
    <citation type="submission" date="2011-11" db="EMBL/GenBank/DDBJ databases">
        <authorList>
            <person name="Weinstock G."/>
            <person name="Sodergren E."/>
            <person name="Clifton S."/>
            <person name="Fulton L."/>
            <person name="Fulton B."/>
            <person name="Courtney L."/>
            <person name="Fronick C."/>
            <person name="Harrison M."/>
            <person name="Strong C."/>
            <person name="Farmer C."/>
            <person name="Delahaunty K."/>
            <person name="Markovic C."/>
            <person name="Hall O."/>
            <person name="Minx P."/>
            <person name="Tomlinson C."/>
            <person name="Mitreva M."/>
            <person name="Hou S."/>
            <person name="Chen J."/>
            <person name="Wollam A."/>
            <person name="Pepin K.H."/>
            <person name="Johnson M."/>
            <person name="Bhonagiri V."/>
            <person name="Zhang X."/>
            <person name="Suruliraj S."/>
            <person name="Warren W."/>
            <person name="Chinwalla A."/>
            <person name="Mardis E.R."/>
            <person name="Wilson R.K."/>
        </authorList>
    </citation>
    <scope>NUCLEOTIDE SEQUENCE [LARGE SCALE GENOMIC DNA]</scope>
    <source>
        <strain evidence="13 14">YIT 11816</strain>
    </source>
</reference>
<proteinExistence type="inferred from homology"/>
<evidence type="ECO:0000256" key="11">
    <source>
        <dbReference type="SAM" id="SignalP"/>
    </source>
</evidence>
<comment type="catalytic activity">
    <reaction evidence="1">
        <text>Hydrolyzes the link between N-acetylmuramoyl residues and L-amino acid residues in certain cell-wall glycopeptides.</text>
        <dbReference type="EC" id="3.5.1.28"/>
    </reaction>
</comment>
<dbReference type="InterPro" id="IPR021731">
    <property type="entry name" value="AMIN_dom"/>
</dbReference>
<evidence type="ECO:0000313" key="13">
    <source>
        <dbReference type="EMBL" id="EHY32233.1"/>
    </source>
</evidence>
<protein>
    <recommendedName>
        <fullName evidence="9">N-acetylmuramoyl-L-alanine amidase AmiC</fullName>
        <ecNumber evidence="4">3.5.1.28</ecNumber>
    </recommendedName>
</protein>
<feature type="domain" description="MurNAc-LAA" evidence="12">
    <location>
        <begin position="276"/>
        <end position="431"/>
    </location>
</feature>
<dbReference type="PANTHER" id="PTHR30404:SF0">
    <property type="entry name" value="N-ACETYLMURAMOYL-L-ALANINE AMIDASE AMIC"/>
    <property type="match status" value="1"/>
</dbReference>
<evidence type="ECO:0000313" key="14">
    <source>
        <dbReference type="Proteomes" id="UP000004956"/>
    </source>
</evidence>
<evidence type="ECO:0000256" key="6">
    <source>
        <dbReference type="ARBA" id="ARBA00022764"/>
    </source>
</evidence>
<evidence type="ECO:0000259" key="12">
    <source>
        <dbReference type="SMART" id="SM00646"/>
    </source>
</evidence>
<keyword evidence="5 11" id="KW-0732">Signal</keyword>
<dbReference type="Gene3D" id="3.40.630.40">
    <property type="entry name" value="Zn-dependent exopeptidases"/>
    <property type="match status" value="1"/>
</dbReference>
<dbReference type="EC" id="3.5.1.28" evidence="4"/>
<evidence type="ECO:0000256" key="4">
    <source>
        <dbReference type="ARBA" id="ARBA00011901"/>
    </source>
</evidence>
<dbReference type="GO" id="GO:0030288">
    <property type="term" value="C:outer membrane-bounded periplasmic space"/>
    <property type="evidence" value="ECO:0007669"/>
    <property type="project" value="TreeGrafter"/>
</dbReference>
<dbReference type="SMART" id="SM00646">
    <property type="entry name" value="Ami_3"/>
    <property type="match status" value="1"/>
</dbReference>
<evidence type="ECO:0000256" key="8">
    <source>
        <dbReference type="ARBA" id="ARBA00023316"/>
    </source>
</evidence>
<feature type="signal peptide" evidence="11">
    <location>
        <begin position="1"/>
        <end position="26"/>
    </location>
</feature>
<gene>
    <name evidence="13" type="ORF">HMPREF9440_00373</name>
</gene>
<dbReference type="HOGENOM" id="CLU_014322_2_3_4"/>
<dbReference type="STRING" id="762967.HMPREF9440_00373"/>
<evidence type="ECO:0000256" key="5">
    <source>
        <dbReference type="ARBA" id="ARBA00022729"/>
    </source>
</evidence>
<dbReference type="PATRIC" id="fig|762967.3.peg.314"/>
<evidence type="ECO:0000256" key="9">
    <source>
        <dbReference type="ARBA" id="ARBA00074581"/>
    </source>
</evidence>
<accession>H3KCC3</accession>
<dbReference type="CDD" id="cd02696">
    <property type="entry name" value="MurNAc-LAA"/>
    <property type="match status" value="1"/>
</dbReference>
<keyword evidence="14" id="KW-1185">Reference proteome</keyword>
<dbReference type="FunFam" id="3.40.630.40:FF:000001">
    <property type="entry name" value="N-acetylmuramoyl-L-alanine amidase"/>
    <property type="match status" value="1"/>
</dbReference>
<dbReference type="PANTHER" id="PTHR30404">
    <property type="entry name" value="N-ACETYLMURAMOYL-L-ALANINE AMIDASE"/>
    <property type="match status" value="1"/>
</dbReference>
<dbReference type="PROSITE" id="PS51318">
    <property type="entry name" value="TAT"/>
    <property type="match status" value="1"/>
</dbReference>
<dbReference type="RefSeq" id="WP_008540849.1">
    <property type="nucleotide sequence ID" value="NZ_JH604873.1"/>
</dbReference>
<organism evidence="13 14">
    <name type="scientific">Sutterella parvirubra YIT 11816</name>
    <dbReference type="NCBI Taxonomy" id="762967"/>
    <lineage>
        <taxon>Bacteria</taxon>
        <taxon>Pseudomonadati</taxon>
        <taxon>Pseudomonadota</taxon>
        <taxon>Betaproteobacteria</taxon>
        <taxon>Burkholderiales</taxon>
        <taxon>Sutterellaceae</taxon>
        <taxon>Sutterella</taxon>
    </lineage>
</organism>
<dbReference type="Gene3D" id="2.60.40.3500">
    <property type="match status" value="1"/>
</dbReference>
<dbReference type="Pfam" id="PF11741">
    <property type="entry name" value="AMIN"/>
    <property type="match status" value="1"/>
</dbReference>
<sequence>MTQRRVLLQAAAGTLLFTLVPIAASAKTANMVAVRMWPAEEYTRVTLESDAPLQYKHFFVRSAKPLRLVVDIEGLALTEGLRRQIADVKADDPYVAAIRVGQHSPGVVRLVMDLKTEVKPEVFLLKPFGDYQYRLVFDIYPEHPRDPVGRILAGMAEDDDPMGDLLGEASSTDGDPLGDIIAGLGKDTSPPKAAEKPKSTAGASKPASKKSPKLIIVVDPGHGGEDPGAIGRRGTKEKTVVLAIGKRLAQLINAEPNMRAIMTRSSDHFVSLGGRVQIARRAKAHLLVSIHADAWVKSTARGSSVFALSQKGATSAAARWLAKSQNESDLIGGVNIANVDKAVASVLVDMTSSWTIGYSLSLGSAVLGEMKRINRLHKAQVEQAGFAVLKGQGIPSILVETAFISNPEEEKLLKSSAHQNKLARAILTGIKKQLAADPTILNS</sequence>
<comment type="caution">
    <text evidence="13">The sequence shown here is derived from an EMBL/GenBank/DDBJ whole genome shotgun (WGS) entry which is preliminary data.</text>
</comment>
<keyword evidence="8" id="KW-0961">Cell wall biogenesis/degradation</keyword>
<dbReference type="SUPFAM" id="SSF53187">
    <property type="entry name" value="Zn-dependent exopeptidases"/>
    <property type="match status" value="1"/>
</dbReference>
<dbReference type="GO" id="GO:0009253">
    <property type="term" value="P:peptidoglycan catabolic process"/>
    <property type="evidence" value="ECO:0007669"/>
    <property type="project" value="InterPro"/>
</dbReference>
<evidence type="ECO:0000256" key="3">
    <source>
        <dbReference type="ARBA" id="ARBA00010860"/>
    </source>
</evidence>
<dbReference type="EMBL" id="AFBQ01000043">
    <property type="protein sequence ID" value="EHY32233.1"/>
    <property type="molecule type" value="Genomic_DNA"/>
</dbReference>
<evidence type="ECO:0000256" key="1">
    <source>
        <dbReference type="ARBA" id="ARBA00001561"/>
    </source>
</evidence>
<dbReference type="AlphaFoldDB" id="H3KCC3"/>
<dbReference type="Proteomes" id="UP000004956">
    <property type="component" value="Unassembled WGS sequence"/>
</dbReference>
<keyword evidence="6" id="KW-0574">Periplasm</keyword>